<keyword evidence="3" id="KW-1185">Reference proteome</keyword>
<protein>
    <submittedName>
        <fullName evidence="2">Uncharacterized protein</fullName>
    </submittedName>
</protein>
<dbReference type="EMBL" id="JAZGQK010000008">
    <property type="protein sequence ID" value="MEE6259104.1"/>
    <property type="molecule type" value="Genomic_DNA"/>
</dbReference>
<feature type="transmembrane region" description="Helical" evidence="1">
    <location>
        <begin position="40"/>
        <end position="65"/>
    </location>
</feature>
<feature type="transmembrane region" description="Helical" evidence="1">
    <location>
        <begin position="151"/>
        <end position="172"/>
    </location>
</feature>
<organism evidence="2 3">
    <name type="scientific">Plantactinospora sonchi</name>
    <dbReference type="NCBI Taxonomy" id="1544735"/>
    <lineage>
        <taxon>Bacteria</taxon>
        <taxon>Bacillati</taxon>
        <taxon>Actinomycetota</taxon>
        <taxon>Actinomycetes</taxon>
        <taxon>Micromonosporales</taxon>
        <taxon>Micromonosporaceae</taxon>
        <taxon>Plantactinospora</taxon>
    </lineage>
</organism>
<evidence type="ECO:0000256" key="1">
    <source>
        <dbReference type="SAM" id="Phobius"/>
    </source>
</evidence>
<keyword evidence="1" id="KW-1133">Transmembrane helix</keyword>
<sequence>MAVQRKTWAETLKEAAGIGLMLNILALPAAFGVLAETDHWYLAFLAIPALAVLCVVIAVIARLIGSIRPPRDFYREPRPPGQARVILTRTAAVVGLLAAAAAGIALMGVGIQVATDSPVCDPEVSRCVLVVDGVARGETNTSVESQQTGNFLAGMIAFFPGLCLLVATYFGAKALTRSITAARE</sequence>
<reference evidence="2 3" key="1">
    <citation type="submission" date="2024-01" db="EMBL/GenBank/DDBJ databases">
        <title>Genome insights into Plantactinospora sonchi sp. nov.</title>
        <authorList>
            <person name="Wang L."/>
        </authorList>
    </citation>
    <scope>NUCLEOTIDE SEQUENCE [LARGE SCALE GENOMIC DNA]</scope>
    <source>
        <strain evidence="2 3">NEAU-QY2</strain>
    </source>
</reference>
<gene>
    <name evidence="2" type="ORF">V1633_11455</name>
</gene>
<evidence type="ECO:0000313" key="2">
    <source>
        <dbReference type="EMBL" id="MEE6259104.1"/>
    </source>
</evidence>
<name>A0ABU7RS85_9ACTN</name>
<keyword evidence="1" id="KW-0812">Transmembrane</keyword>
<evidence type="ECO:0000313" key="3">
    <source>
        <dbReference type="Proteomes" id="UP001332243"/>
    </source>
</evidence>
<comment type="caution">
    <text evidence="2">The sequence shown here is derived from an EMBL/GenBank/DDBJ whole genome shotgun (WGS) entry which is preliminary data.</text>
</comment>
<proteinExistence type="predicted"/>
<dbReference type="RefSeq" id="WP_331214234.1">
    <property type="nucleotide sequence ID" value="NZ_JAZGQK010000008.1"/>
</dbReference>
<keyword evidence="1" id="KW-0472">Membrane</keyword>
<dbReference type="Proteomes" id="UP001332243">
    <property type="component" value="Unassembled WGS sequence"/>
</dbReference>
<feature type="transmembrane region" description="Helical" evidence="1">
    <location>
        <begin position="86"/>
        <end position="109"/>
    </location>
</feature>
<feature type="transmembrane region" description="Helical" evidence="1">
    <location>
        <begin position="12"/>
        <end position="34"/>
    </location>
</feature>
<accession>A0ABU7RS85</accession>